<dbReference type="GO" id="GO:0019814">
    <property type="term" value="C:immunoglobulin complex"/>
    <property type="evidence" value="ECO:0007669"/>
    <property type="project" value="UniProtKB-KW"/>
</dbReference>
<dbReference type="SUPFAM" id="SSF48726">
    <property type="entry name" value="Immunoglobulin"/>
    <property type="match status" value="2"/>
</dbReference>
<feature type="non-terminal residue" evidence="6">
    <location>
        <position position="213"/>
    </location>
</feature>
<dbReference type="PROSITE" id="PS50835">
    <property type="entry name" value="IG_LIKE"/>
    <property type="match status" value="1"/>
</dbReference>
<keyword evidence="3" id="KW-1280">Immunoglobulin</keyword>
<dbReference type="InterPro" id="IPR013783">
    <property type="entry name" value="Ig-like_fold"/>
</dbReference>
<evidence type="ECO:0000313" key="7">
    <source>
        <dbReference type="Proteomes" id="UP001488838"/>
    </source>
</evidence>
<evidence type="ECO:0000256" key="4">
    <source>
        <dbReference type="SAM" id="MobiDB-lite"/>
    </source>
</evidence>
<feature type="region of interest" description="Disordered" evidence="4">
    <location>
        <begin position="1"/>
        <end position="20"/>
    </location>
</feature>
<dbReference type="InterPro" id="IPR003599">
    <property type="entry name" value="Ig_sub"/>
</dbReference>
<dbReference type="EMBL" id="JBBHLL010000308">
    <property type="protein sequence ID" value="KAK7806212.1"/>
    <property type="molecule type" value="Genomic_DNA"/>
</dbReference>
<evidence type="ECO:0000313" key="6">
    <source>
        <dbReference type="EMBL" id="KAK7806212.1"/>
    </source>
</evidence>
<evidence type="ECO:0000259" key="5">
    <source>
        <dbReference type="PROSITE" id="PS50835"/>
    </source>
</evidence>
<dbReference type="SMART" id="SM00406">
    <property type="entry name" value="IGv"/>
    <property type="match status" value="2"/>
</dbReference>
<comment type="caution">
    <text evidence="6">The sequence shown here is derived from an EMBL/GenBank/DDBJ whole genome shotgun (WGS) entry which is preliminary data.</text>
</comment>
<dbReference type="InterPro" id="IPR050150">
    <property type="entry name" value="IgV_Light_Chain"/>
</dbReference>
<dbReference type="GO" id="GO:0002250">
    <property type="term" value="P:adaptive immune response"/>
    <property type="evidence" value="ECO:0007669"/>
    <property type="project" value="UniProtKB-KW"/>
</dbReference>
<dbReference type="AlphaFoldDB" id="A0AAW0HW19"/>
<dbReference type="InterPro" id="IPR007110">
    <property type="entry name" value="Ig-like_dom"/>
</dbReference>
<accession>A0AAW0HW19</accession>
<dbReference type="InterPro" id="IPR036179">
    <property type="entry name" value="Ig-like_dom_sf"/>
</dbReference>
<keyword evidence="2" id="KW-1064">Adaptive immunity</keyword>
<evidence type="ECO:0000256" key="3">
    <source>
        <dbReference type="ARBA" id="ARBA00043265"/>
    </source>
</evidence>
<name>A0AAW0HW19_MYOGA</name>
<sequence length="213" mass="23146">FTVTSSFAGSFSQPVLTQPPSISQSLESTVRLTCTLRNGINAFDGTIRSLVFPALLLRLRQKLGSGVANRFSGSKDTSENAAHLYNSRLQVDDEADYYFCAISERAISKAVVTQETSLITSPGGIVTLTCGSSTGAVTTSNYAKWVQEKSYQVYTGLIGDTNTRVPHVPARFSGSLLGDKAALTIRGAQSDDEAVYYCALWYGDHLHSDRNRW</sequence>
<dbReference type="InterPro" id="IPR013106">
    <property type="entry name" value="Ig_V-set"/>
</dbReference>
<feature type="non-terminal residue" evidence="6">
    <location>
        <position position="1"/>
    </location>
</feature>
<gene>
    <name evidence="6" type="ORF">U0070_008875</name>
</gene>
<evidence type="ECO:0000256" key="1">
    <source>
        <dbReference type="ARBA" id="ARBA00022859"/>
    </source>
</evidence>
<dbReference type="PANTHER" id="PTHR23267">
    <property type="entry name" value="IMMUNOGLOBULIN LIGHT CHAIN"/>
    <property type="match status" value="1"/>
</dbReference>
<organism evidence="6 7">
    <name type="scientific">Myodes glareolus</name>
    <name type="common">Bank vole</name>
    <name type="synonym">Clethrionomys glareolus</name>
    <dbReference type="NCBI Taxonomy" id="447135"/>
    <lineage>
        <taxon>Eukaryota</taxon>
        <taxon>Metazoa</taxon>
        <taxon>Chordata</taxon>
        <taxon>Craniata</taxon>
        <taxon>Vertebrata</taxon>
        <taxon>Euteleostomi</taxon>
        <taxon>Mammalia</taxon>
        <taxon>Eutheria</taxon>
        <taxon>Euarchontoglires</taxon>
        <taxon>Glires</taxon>
        <taxon>Rodentia</taxon>
        <taxon>Myomorpha</taxon>
        <taxon>Muroidea</taxon>
        <taxon>Cricetidae</taxon>
        <taxon>Arvicolinae</taxon>
        <taxon>Myodes</taxon>
    </lineage>
</organism>
<keyword evidence="1" id="KW-0391">Immunity</keyword>
<dbReference type="FunFam" id="2.60.40.10:FF:002073">
    <property type="entry name" value="Ig lambda-1 chain V regions MOPC 104E/RPC20/J558/S104"/>
    <property type="match status" value="1"/>
</dbReference>
<keyword evidence="7" id="KW-1185">Reference proteome</keyword>
<protein>
    <recommendedName>
        <fullName evidence="5">Ig-like domain-containing protein</fullName>
    </recommendedName>
</protein>
<dbReference type="Gene3D" id="2.60.40.10">
    <property type="entry name" value="Immunoglobulins"/>
    <property type="match status" value="2"/>
</dbReference>
<dbReference type="SMART" id="SM00409">
    <property type="entry name" value="IG"/>
    <property type="match status" value="2"/>
</dbReference>
<dbReference type="Proteomes" id="UP001488838">
    <property type="component" value="Unassembled WGS sequence"/>
</dbReference>
<dbReference type="Pfam" id="PF07686">
    <property type="entry name" value="V-set"/>
    <property type="match status" value="1"/>
</dbReference>
<proteinExistence type="predicted"/>
<feature type="domain" description="Ig-like" evidence="5">
    <location>
        <begin position="108"/>
        <end position="198"/>
    </location>
</feature>
<reference evidence="6 7" key="1">
    <citation type="journal article" date="2023" name="bioRxiv">
        <title>Conserved and derived expression patterns and positive selection on dental genes reveal complex evolutionary context of ever-growing rodent molars.</title>
        <authorList>
            <person name="Calamari Z.T."/>
            <person name="Song A."/>
            <person name="Cohen E."/>
            <person name="Akter M."/>
            <person name="Roy R.D."/>
            <person name="Hallikas O."/>
            <person name="Christensen M.M."/>
            <person name="Li P."/>
            <person name="Marangoni P."/>
            <person name="Jernvall J."/>
            <person name="Klein O.D."/>
        </authorList>
    </citation>
    <scope>NUCLEOTIDE SEQUENCE [LARGE SCALE GENOMIC DNA]</scope>
    <source>
        <strain evidence="6">V071</strain>
    </source>
</reference>
<evidence type="ECO:0000256" key="2">
    <source>
        <dbReference type="ARBA" id="ARBA00023130"/>
    </source>
</evidence>